<keyword evidence="5" id="KW-1185">Reference proteome</keyword>
<dbReference type="Gene3D" id="2.70.70.10">
    <property type="entry name" value="Glucose Permease (Domain IIA)"/>
    <property type="match status" value="1"/>
</dbReference>
<dbReference type="PANTHER" id="PTHR21666">
    <property type="entry name" value="PEPTIDASE-RELATED"/>
    <property type="match status" value="1"/>
</dbReference>
<dbReference type="CDD" id="cd12797">
    <property type="entry name" value="M23_peptidase"/>
    <property type="match status" value="1"/>
</dbReference>
<proteinExistence type="predicted"/>
<accession>A0A1M6ZE37</accession>
<dbReference type="SUPFAM" id="SSF51261">
    <property type="entry name" value="Duplicated hybrid motif"/>
    <property type="match status" value="1"/>
</dbReference>
<feature type="chain" id="PRO_5012387234" evidence="2">
    <location>
        <begin position="41"/>
        <end position="207"/>
    </location>
</feature>
<dbReference type="InterPro" id="IPR050570">
    <property type="entry name" value="Cell_wall_metabolism_enzyme"/>
</dbReference>
<dbReference type="PANTHER" id="PTHR21666:SF289">
    <property type="entry name" value="L-ALA--D-GLU ENDOPEPTIDASE"/>
    <property type="match status" value="1"/>
</dbReference>
<evidence type="ECO:0000313" key="5">
    <source>
        <dbReference type="Proteomes" id="UP000184363"/>
    </source>
</evidence>
<dbReference type="GO" id="GO:0004222">
    <property type="term" value="F:metalloendopeptidase activity"/>
    <property type="evidence" value="ECO:0007669"/>
    <property type="project" value="TreeGrafter"/>
</dbReference>
<sequence>MATRTGARVAAGRRARRAPWAVSTLILLALLLLPAAPAGAATLRPDQPETAEPPLGAGVPAPGARYTWPLRPPPAVLAPFRSPDHPYGPGHRGVDLAGAAGQPVLAARAGVVVFAGPVAGRGSVSLQHADGLRTTYEPVAPLVTAGQLVGEGEVLGRLEPGHADCPDACLHWGARRDRLVYVDPLVLLRTPRVRLLPVPQEWPPRPD</sequence>
<evidence type="ECO:0000259" key="3">
    <source>
        <dbReference type="Pfam" id="PF01551"/>
    </source>
</evidence>
<evidence type="ECO:0000313" key="4">
    <source>
        <dbReference type="EMBL" id="SHL28762.1"/>
    </source>
</evidence>
<evidence type="ECO:0000256" key="2">
    <source>
        <dbReference type="SAM" id="SignalP"/>
    </source>
</evidence>
<dbReference type="OrthoDB" id="5245088at2"/>
<dbReference type="STRING" id="1848.SAMN05443637_12373"/>
<dbReference type="AlphaFoldDB" id="A0A1M6ZE37"/>
<dbReference type="RefSeq" id="WP_084755804.1">
    <property type="nucleotide sequence ID" value="NZ_CALGVN010000020.1"/>
</dbReference>
<feature type="signal peptide" evidence="2">
    <location>
        <begin position="1"/>
        <end position="40"/>
    </location>
</feature>
<dbReference type="InterPro" id="IPR011055">
    <property type="entry name" value="Dup_hybrid_motif"/>
</dbReference>
<dbReference type="EMBL" id="FRAP01000023">
    <property type="protein sequence ID" value="SHL28762.1"/>
    <property type="molecule type" value="Genomic_DNA"/>
</dbReference>
<dbReference type="InterPro" id="IPR016047">
    <property type="entry name" value="M23ase_b-sheet_dom"/>
</dbReference>
<protein>
    <submittedName>
        <fullName evidence="4">Peptidase family M23</fullName>
    </submittedName>
</protein>
<gene>
    <name evidence="4" type="ORF">SAMN05443637_12373</name>
</gene>
<organism evidence="4 5">
    <name type="scientific">Pseudonocardia thermophila</name>
    <dbReference type="NCBI Taxonomy" id="1848"/>
    <lineage>
        <taxon>Bacteria</taxon>
        <taxon>Bacillati</taxon>
        <taxon>Actinomycetota</taxon>
        <taxon>Actinomycetes</taxon>
        <taxon>Pseudonocardiales</taxon>
        <taxon>Pseudonocardiaceae</taxon>
        <taxon>Pseudonocardia</taxon>
    </lineage>
</organism>
<feature type="domain" description="M23ase beta-sheet core" evidence="3">
    <location>
        <begin position="90"/>
        <end position="183"/>
    </location>
</feature>
<dbReference type="Pfam" id="PF01551">
    <property type="entry name" value="Peptidase_M23"/>
    <property type="match status" value="1"/>
</dbReference>
<dbReference type="Proteomes" id="UP000184363">
    <property type="component" value="Unassembled WGS sequence"/>
</dbReference>
<keyword evidence="1 2" id="KW-0732">Signal</keyword>
<name>A0A1M6ZE37_PSETH</name>
<reference evidence="4 5" key="1">
    <citation type="submission" date="2016-11" db="EMBL/GenBank/DDBJ databases">
        <authorList>
            <person name="Jaros S."/>
            <person name="Januszkiewicz K."/>
            <person name="Wedrychowicz H."/>
        </authorList>
    </citation>
    <scope>NUCLEOTIDE SEQUENCE [LARGE SCALE GENOMIC DNA]</scope>
    <source>
        <strain evidence="4 5">DSM 43832</strain>
    </source>
</reference>
<evidence type="ECO:0000256" key="1">
    <source>
        <dbReference type="ARBA" id="ARBA00022729"/>
    </source>
</evidence>